<evidence type="ECO:0000256" key="4">
    <source>
        <dbReference type="ARBA" id="ARBA00022692"/>
    </source>
</evidence>
<dbReference type="InterPro" id="IPR000515">
    <property type="entry name" value="MetI-like"/>
</dbReference>
<evidence type="ECO:0000313" key="9">
    <source>
        <dbReference type="EMBL" id="KNY26742.1"/>
    </source>
</evidence>
<evidence type="ECO:0000256" key="5">
    <source>
        <dbReference type="ARBA" id="ARBA00022989"/>
    </source>
</evidence>
<dbReference type="PANTHER" id="PTHR30193:SF37">
    <property type="entry name" value="INNER MEMBRANE ABC TRANSPORTER PERMEASE PROTEIN YCJO"/>
    <property type="match status" value="1"/>
</dbReference>
<comment type="similarity">
    <text evidence="7">Belongs to the binding-protein-dependent transport system permease family.</text>
</comment>
<feature type="transmembrane region" description="Helical" evidence="7">
    <location>
        <begin position="271"/>
        <end position="296"/>
    </location>
</feature>
<dbReference type="SUPFAM" id="SSF161098">
    <property type="entry name" value="MetI-like"/>
    <property type="match status" value="1"/>
</dbReference>
<organism evidence="9 10">
    <name type="scientific">Pseudobacteroides cellulosolvens ATCC 35603 = DSM 2933</name>
    <dbReference type="NCBI Taxonomy" id="398512"/>
    <lineage>
        <taxon>Bacteria</taxon>
        <taxon>Bacillati</taxon>
        <taxon>Bacillota</taxon>
        <taxon>Clostridia</taxon>
        <taxon>Eubacteriales</taxon>
        <taxon>Oscillospiraceae</taxon>
        <taxon>Pseudobacteroides</taxon>
    </lineage>
</organism>
<reference evidence="10" key="1">
    <citation type="submission" date="2015-07" db="EMBL/GenBank/DDBJ databases">
        <title>Near-Complete Genome Sequence of the Cellulolytic Bacterium Bacteroides (Pseudobacteroides) cellulosolvens ATCC 35603.</title>
        <authorList>
            <person name="Dassa B."/>
            <person name="Utturkar S.M."/>
            <person name="Klingeman D.M."/>
            <person name="Hurt R.A."/>
            <person name="Keller M."/>
            <person name="Xu J."/>
            <person name="Reddy Y.H.K."/>
            <person name="Borovok I."/>
            <person name="Grinberg I.R."/>
            <person name="Lamed R."/>
            <person name="Zhivin O."/>
            <person name="Bayer E.A."/>
            <person name="Brown S.D."/>
        </authorList>
    </citation>
    <scope>NUCLEOTIDE SEQUENCE [LARGE SCALE GENOMIC DNA]</scope>
    <source>
        <strain evidence="10">DSM 2933</strain>
    </source>
</reference>
<dbReference type="Gene3D" id="1.10.3720.10">
    <property type="entry name" value="MetI-like"/>
    <property type="match status" value="1"/>
</dbReference>
<keyword evidence="5 7" id="KW-1133">Transmembrane helix</keyword>
<name>A0A0L6JN00_9FIRM</name>
<keyword evidence="10" id="KW-1185">Reference proteome</keyword>
<evidence type="ECO:0000256" key="1">
    <source>
        <dbReference type="ARBA" id="ARBA00004651"/>
    </source>
</evidence>
<dbReference type="EMBL" id="LGTC01000001">
    <property type="protein sequence ID" value="KNY26742.1"/>
    <property type="molecule type" value="Genomic_DNA"/>
</dbReference>
<comment type="subcellular location">
    <subcellularLocation>
        <location evidence="1 7">Cell membrane</location>
        <topology evidence="1 7">Multi-pass membrane protein</topology>
    </subcellularLocation>
</comment>
<keyword evidence="3" id="KW-1003">Cell membrane</keyword>
<evidence type="ECO:0000313" key="10">
    <source>
        <dbReference type="Proteomes" id="UP000036923"/>
    </source>
</evidence>
<accession>A0A0L6JN00</accession>
<evidence type="ECO:0000256" key="7">
    <source>
        <dbReference type="RuleBase" id="RU363032"/>
    </source>
</evidence>
<dbReference type="PANTHER" id="PTHR30193">
    <property type="entry name" value="ABC TRANSPORTER PERMEASE PROTEIN"/>
    <property type="match status" value="1"/>
</dbReference>
<evidence type="ECO:0000256" key="2">
    <source>
        <dbReference type="ARBA" id="ARBA00022448"/>
    </source>
</evidence>
<keyword evidence="2 7" id="KW-0813">Transport</keyword>
<dbReference type="Pfam" id="PF00528">
    <property type="entry name" value="BPD_transp_1"/>
    <property type="match status" value="1"/>
</dbReference>
<feature type="transmembrane region" description="Helical" evidence="7">
    <location>
        <begin position="110"/>
        <end position="134"/>
    </location>
</feature>
<dbReference type="GO" id="GO:0005886">
    <property type="term" value="C:plasma membrane"/>
    <property type="evidence" value="ECO:0007669"/>
    <property type="project" value="UniProtKB-SubCell"/>
</dbReference>
<keyword evidence="4 7" id="KW-0812">Transmembrane</keyword>
<protein>
    <submittedName>
        <fullName evidence="9">ABC-type transporter, integral membrane subunit</fullName>
    </submittedName>
</protein>
<feature type="transmembrane region" description="Helical" evidence="7">
    <location>
        <begin position="77"/>
        <end position="98"/>
    </location>
</feature>
<proteinExistence type="inferred from homology"/>
<dbReference type="RefSeq" id="WP_036946856.1">
    <property type="nucleotide sequence ID" value="NZ_KN050764.1"/>
</dbReference>
<dbReference type="InterPro" id="IPR051393">
    <property type="entry name" value="ABC_transporter_permease"/>
</dbReference>
<dbReference type="PROSITE" id="PS50928">
    <property type="entry name" value="ABC_TM1"/>
    <property type="match status" value="1"/>
</dbReference>
<dbReference type="CDD" id="cd06261">
    <property type="entry name" value="TM_PBP2"/>
    <property type="match status" value="1"/>
</dbReference>
<sequence>MLNKLRAGDKYGQYGYIFIAPFFAVLAVFTLFPMFYTLWLSFNSWDGGTVAPKFVGFDNFTELLKDSTFRQCLANTVIIWLGNVIPQMIFAIGLASILTDRKAQIKAAGFFRAIFYLPNLVTMASVGLLFYYILDWQAGSLNMLLMKLNVLSEPFYWLQDVTATRGAISFTLWWMWFGYSMIIFMAGIKAIPDDLYEAADVDGANRWQTFRHITIPGIKGSIMYNIVTSVIGGLTIFDIPYVLTNGVGAPLDKAYTLVMYMYNMTIKNMNYGYGATIYAGMFVIVVICVAITFKLLDKNLANN</sequence>
<evidence type="ECO:0000256" key="3">
    <source>
        <dbReference type="ARBA" id="ARBA00022475"/>
    </source>
</evidence>
<evidence type="ECO:0000259" key="8">
    <source>
        <dbReference type="PROSITE" id="PS50928"/>
    </source>
</evidence>
<feature type="transmembrane region" description="Helical" evidence="7">
    <location>
        <begin position="14"/>
        <end position="36"/>
    </location>
</feature>
<keyword evidence="6 7" id="KW-0472">Membrane</keyword>
<dbReference type="AlphaFoldDB" id="A0A0L6JN00"/>
<dbReference type="STRING" id="398512.Bccel_2007"/>
<feature type="transmembrane region" description="Helical" evidence="7">
    <location>
        <begin position="222"/>
        <end position="243"/>
    </location>
</feature>
<dbReference type="Proteomes" id="UP000036923">
    <property type="component" value="Unassembled WGS sequence"/>
</dbReference>
<dbReference type="SUPFAM" id="SSF160964">
    <property type="entry name" value="MalF N-terminal region-like"/>
    <property type="match status" value="1"/>
</dbReference>
<dbReference type="eggNOG" id="COG1175">
    <property type="taxonomic scope" value="Bacteria"/>
</dbReference>
<dbReference type="OrthoDB" id="9787541at2"/>
<evidence type="ECO:0000256" key="6">
    <source>
        <dbReference type="ARBA" id="ARBA00023136"/>
    </source>
</evidence>
<comment type="caution">
    <text evidence="9">The sequence shown here is derived from an EMBL/GenBank/DDBJ whole genome shotgun (WGS) entry which is preliminary data.</text>
</comment>
<gene>
    <name evidence="9" type="ORF">Bccel_2007</name>
</gene>
<feature type="domain" description="ABC transmembrane type-1" evidence="8">
    <location>
        <begin position="73"/>
        <end position="294"/>
    </location>
</feature>
<dbReference type="GO" id="GO:0055085">
    <property type="term" value="P:transmembrane transport"/>
    <property type="evidence" value="ECO:0007669"/>
    <property type="project" value="InterPro"/>
</dbReference>
<dbReference type="InterPro" id="IPR035906">
    <property type="entry name" value="MetI-like_sf"/>
</dbReference>